<dbReference type="OrthoDB" id="423845at2759"/>
<dbReference type="EMBL" id="GG678232">
    <property type="protein sequence ID" value="EER09509.1"/>
    <property type="molecule type" value="Genomic_DNA"/>
</dbReference>
<evidence type="ECO:0000256" key="1">
    <source>
        <dbReference type="SAM" id="MobiDB-lite"/>
    </source>
</evidence>
<dbReference type="RefSeq" id="XP_002777693.1">
    <property type="nucleotide sequence ID" value="XM_002777647.1"/>
</dbReference>
<dbReference type="OMA" id="CHETFIA"/>
<organism evidence="4">
    <name type="scientific">Perkinsus marinus (strain ATCC 50983 / TXsc)</name>
    <dbReference type="NCBI Taxonomy" id="423536"/>
    <lineage>
        <taxon>Eukaryota</taxon>
        <taxon>Sar</taxon>
        <taxon>Alveolata</taxon>
        <taxon>Perkinsozoa</taxon>
        <taxon>Perkinsea</taxon>
        <taxon>Perkinsida</taxon>
        <taxon>Perkinsidae</taxon>
        <taxon>Perkinsus</taxon>
    </lineage>
</organism>
<feature type="transmembrane region" description="Helical" evidence="2">
    <location>
        <begin position="307"/>
        <end position="325"/>
    </location>
</feature>
<dbReference type="GeneID" id="9052405"/>
<feature type="transmembrane region" description="Helical" evidence="2">
    <location>
        <begin position="515"/>
        <end position="538"/>
    </location>
</feature>
<reference evidence="3 4" key="1">
    <citation type="submission" date="2008-07" db="EMBL/GenBank/DDBJ databases">
        <authorList>
            <person name="El-Sayed N."/>
            <person name="Caler E."/>
            <person name="Inman J."/>
            <person name="Amedeo P."/>
            <person name="Hass B."/>
            <person name="Wortman J."/>
        </authorList>
    </citation>
    <scope>NUCLEOTIDE SEQUENCE [LARGE SCALE GENOMIC DNA]</scope>
    <source>
        <strain evidence="4">ATCC 50983 / TXsc</strain>
    </source>
</reference>
<feature type="transmembrane region" description="Helical" evidence="2">
    <location>
        <begin position="175"/>
        <end position="195"/>
    </location>
</feature>
<gene>
    <name evidence="3" type="ORF">Pmar_PMAR016440</name>
</gene>
<feature type="transmembrane region" description="Helical" evidence="2">
    <location>
        <begin position="272"/>
        <end position="295"/>
    </location>
</feature>
<dbReference type="InParanoid" id="C5L1A2"/>
<dbReference type="Proteomes" id="UP000007800">
    <property type="component" value="Unassembled WGS sequence"/>
</dbReference>
<keyword evidence="2" id="KW-0812">Transmembrane</keyword>
<feature type="transmembrane region" description="Helical" evidence="2">
    <location>
        <begin position="207"/>
        <end position="235"/>
    </location>
</feature>
<evidence type="ECO:0000256" key="2">
    <source>
        <dbReference type="SAM" id="Phobius"/>
    </source>
</evidence>
<protein>
    <submittedName>
        <fullName evidence="3">Uncharacterized protein</fullName>
    </submittedName>
</protein>
<evidence type="ECO:0000313" key="4">
    <source>
        <dbReference type="Proteomes" id="UP000007800"/>
    </source>
</evidence>
<dbReference type="AlphaFoldDB" id="C5L1A2"/>
<evidence type="ECO:0000313" key="3">
    <source>
        <dbReference type="EMBL" id="EER09509.1"/>
    </source>
</evidence>
<feature type="transmembrane region" description="Helical" evidence="2">
    <location>
        <begin position="437"/>
        <end position="462"/>
    </location>
</feature>
<accession>C5L1A2</accession>
<keyword evidence="4" id="KW-1185">Reference proteome</keyword>
<keyword evidence="2" id="KW-0472">Membrane</keyword>
<feature type="transmembrane region" description="Helical" evidence="2">
    <location>
        <begin position="247"/>
        <end position="266"/>
    </location>
</feature>
<feature type="transmembrane region" description="Helical" evidence="2">
    <location>
        <begin position="331"/>
        <end position="352"/>
    </location>
</feature>
<sequence>MQVQPFSATNRRRVYIVESPRTSRDSNESGNGTSVSPDPIPTPQGTSPRRLSETSGSLSSAESLETVPLPQSVPEPIQIKVKRASTQLSEGTESPVPASRRASDPGRSSIVSTMASAQEITSLAIPDNAALDPPSDIEDARVIQRPRSSSVADRIEAVMRESPTRFVDGTKSPTLWLLAVLCVPLLAVVPFWLPFLPRPNETSDSSMVWHFFTFFVMDFAGCAMYPFVPGALLTIPLFRNKWGQYPMIPYLSAGIVIIGGVIPYLIFRVFPVPMLAVIQAAAIIPLVLIYYYFFMNPDVLQDPVHRWDFLVSVGILGGVTVVYGICYPLGGALFSQFTGVSQAFMAIGFCMVRFAYEKAGARLLSTRAQDGYPLFIFSSCYCHETFIAILMNRVSEWYVFGIFIVYDLAENIYHVIGLRNFARSPGSEARCRSVITIALLMSFAETIAPLQYTITSLGIYYFNKSANDNFALIDEEAFWQGIWFNLGDVFSELCVFLYLTTVVKAVTGLDSLNALGRLCVIYGVAFLAFQITILGYFLQIQYAAGGNDLTFQFDWLKPNSRWVGGLCWSVAGSSCFA</sequence>
<feature type="transmembrane region" description="Helical" evidence="2">
    <location>
        <begin position="482"/>
        <end position="503"/>
    </location>
</feature>
<proteinExistence type="predicted"/>
<feature type="compositionally biased region" description="Low complexity" evidence="1">
    <location>
        <begin position="53"/>
        <end position="65"/>
    </location>
</feature>
<name>C5L1A2_PERM5</name>
<feature type="region of interest" description="Disordered" evidence="1">
    <location>
        <begin position="1"/>
        <end position="111"/>
    </location>
</feature>
<keyword evidence="2" id="KW-1133">Transmembrane helix</keyword>